<evidence type="ECO:0000259" key="12">
    <source>
        <dbReference type="PROSITE" id="PS50929"/>
    </source>
</evidence>
<feature type="transmembrane region" description="Helical" evidence="10">
    <location>
        <begin position="281"/>
        <end position="299"/>
    </location>
</feature>
<comment type="similarity">
    <text evidence="2">Belongs to the ABC transporter superfamily. ABCC family. Conjugate transporter (TC 3.A.1.208) subfamily.</text>
</comment>
<feature type="compositionally biased region" description="Acidic residues" evidence="9">
    <location>
        <begin position="466"/>
        <end position="480"/>
    </location>
</feature>
<dbReference type="PROSITE" id="PS50893">
    <property type="entry name" value="ABC_TRANSPORTER_2"/>
    <property type="match status" value="2"/>
</dbReference>
<organism evidence="13 14">
    <name type="scientific">Durusdinium trenchii</name>
    <dbReference type="NCBI Taxonomy" id="1381693"/>
    <lineage>
        <taxon>Eukaryota</taxon>
        <taxon>Sar</taxon>
        <taxon>Alveolata</taxon>
        <taxon>Dinophyceae</taxon>
        <taxon>Suessiales</taxon>
        <taxon>Symbiodiniaceae</taxon>
        <taxon>Durusdinium</taxon>
    </lineage>
</organism>
<evidence type="ECO:0000256" key="1">
    <source>
        <dbReference type="ARBA" id="ARBA00004141"/>
    </source>
</evidence>
<evidence type="ECO:0000256" key="5">
    <source>
        <dbReference type="ARBA" id="ARBA00022741"/>
    </source>
</evidence>
<evidence type="ECO:0000259" key="11">
    <source>
        <dbReference type="PROSITE" id="PS50893"/>
    </source>
</evidence>
<keyword evidence="14" id="KW-1185">Reference proteome</keyword>
<keyword evidence="7 10" id="KW-1133">Transmembrane helix</keyword>
<feature type="domain" description="ABC transporter" evidence="11">
    <location>
        <begin position="532"/>
        <end position="767"/>
    </location>
</feature>
<feature type="region of interest" description="Disordered" evidence="9">
    <location>
        <begin position="442"/>
        <end position="484"/>
    </location>
</feature>
<sequence length="1371" mass="152594">MFRSVPALFRGRANKTRPGEHAGEEEEEEEDGWQGAVKENAAGSVVFNGVEIRQGEGKDVEHLSVFARVFLTWITSIIRVGYRKRQVDTEDLWKLRSVDNPEMLAAELKRRLETYRNPEDGKFRPYALWRVTFCMFWVDFLYSGFMELAFSALRFAGPILLRLLVLSLEEGDAQSVRGYMFALGLFLTQALSTVCQTHSRFHAVTIGLRLKNALSLAVFKQVLVLDQEGRQASSNGQIMNLLSTDAQVPVELMRMFNRFWTAPLVLIAGIAYIYVYVGVSVFFGVLLMSLFVPITIQFGKVQTRLQRKKMVETDNRVKMVSEMMLGIKVLKLNAWEKPLLKVLNGVRDMEMKAIRTLHYYRGITLPFALAIPNIASVVTFGAYILMGNEVTPADTFAVVSAFVIIRSPFVTLPLSITMLSRAFVSARRFTDFFELSTVRDDGEADAGWPRRLTKGSNPSFRFGDPETTDDQYGNDDDDFADGSGRAATSQISQASVDSKGDERDVVVRVEDLGDAGQASRIHTYDNTTKYAVVAQNASFTWTLNLAADTISDKEAFRLEHLNFRVRRGELVGIIGRVADGKSSLCSALLNEMRPISGSVELHGSLALCTQEPFIMNRTVRENILFESDFDSKRYNDALHACALAADLEMLPASDLTEIGERGINVSGGQKARIGLARAVFADRDIYILDDPLSAVDAHVGKHIFNKCISNKPGSALRGKTRLFVTNQLHLLKQMDRIFLMEDGRIVEQGTFANIMKRGASTIKEIEAKYALPDDDLGDKDDSSDGESGAKEVKEIAPVIVSQDTESEDRAKAKGMLVKQETRQEGQIKSSVGIFLSIDTWLALYSQQETGEMSDREFLVVYFAITLGFFVTLMARALVYAAFSILACRTLYHRLQNNVFFLPMGFFWETPLGRVLNRLSKDTNDIDVMLPQQMQWLVMTLVRVLGVLVVISFTVPVFMIAIVPFLVMYYAIREYYRRTSVSVQRVESILRSPVYSHLTETVQGVSTLKAFGRSQQWLQVASTLIGLNHRAFFAVESIQVWLSMRLEFLGALIVFVTALCVVATDAEPGLAGLAIAYGLNIVINLNMSVQMATQVEAKLNAVERVIEYSSLENEKQIESSPPPDNWPSQGLIEFCNVSLRYRQDLDPAIVDVSFAVQPGKRVGIAGKTGSGKSTILVAIFRLTSLSQGSILIDGVDIAKISLERLRLAITCIPQDPVLFTSTLRKNLDPFDAYTDDEIWAAIDQAHLRKTVDDLPDGLASQISEGGENLSLGQRQLCCIARAVLRKSKLVMLDEATASIDSETDVLIQQSIRTCFPDCTLLVIAHRLDTILDLDMALVMDRGRIAEFDEIPTLLADPRSHLSGLVKASSSSS</sequence>
<evidence type="ECO:0000256" key="4">
    <source>
        <dbReference type="ARBA" id="ARBA00022692"/>
    </source>
</evidence>
<dbReference type="Gene3D" id="1.20.1560.10">
    <property type="entry name" value="ABC transporter type 1, transmembrane domain"/>
    <property type="match status" value="2"/>
</dbReference>
<dbReference type="PROSITE" id="PS00211">
    <property type="entry name" value="ABC_TRANSPORTER_1"/>
    <property type="match status" value="1"/>
</dbReference>
<accession>A0ABP0HKM9</accession>
<dbReference type="InterPro" id="IPR036640">
    <property type="entry name" value="ABC1_TM_sf"/>
</dbReference>
<dbReference type="Pfam" id="PF00664">
    <property type="entry name" value="ABC_membrane"/>
    <property type="match status" value="2"/>
</dbReference>
<feature type="transmembrane region" description="Helical" evidence="10">
    <location>
        <begin position="1045"/>
        <end position="1063"/>
    </location>
</feature>
<evidence type="ECO:0000313" key="14">
    <source>
        <dbReference type="Proteomes" id="UP001642464"/>
    </source>
</evidence>
<dbReference type="CDD" id="cd18579">
    <property type="entry name" value="ABC_6TM_ABCC_D1"/>
    <property type="match status" value="1"/>
</dbReference>
<feature type="domain" description="ABC transporter" evidence="11">
    <location>
        <begin position="1131"/>
        <end position="1365"/>
    </location>
</feature>
<gene>
    <name evidence="13" type="ORF">SCF082_LOCUS2380</name>
</gene>
<keyword evidence="5" id="KW-0547">Nucleotide-binding</keyword>
<keyword evidence="4 10" id="KW-0812">Transmembrane</keyword>
<comment type="subcellular location">
    <subcellularLocation>
        <location evidence="1">Membrane</location>
        <topology evidence="1">Multi-pass membrane protein</topology>
    </subcellularLocation>
</comment>
<evidence type="ECO:0000256" key="6">
    <source>
        <dbReference type="ARBA" id="ARBA00022840"/>
    </source>
</evidence>
<evidence type="ECO:0000256" key="8">
    <source>
        <dbReference type="ARBA" id="ARBA00023136"/>
    </source>
</evidence>
<dbReference type="InterPro" id="IPR050173">
    <property type="entry name" value="ABC_transporter_C-like"/>
</dbReference>
<dbReference type="InterPro" id="IPR003593">
    <property type="entry name" value="AAA+_ATPase"/>
</dbReference>
<evidence type="ECO:0000256" key="10">
    <source>
        <dbReference type="SAM" id="Phobius"/>
    </source>
</evidence>
<feature type="domain" description="ABC transmembrane type-1" evidence="12">
    <location>
        <begin position="148"/>
        <end position="421"/>
    </location>
</feature>
<dbReference type="InterPro" id="IPR027417">
    <property type="entry name" value="P-loop_NTPase"/>
</dbReference>
<feature type="transmembrane region" description="Helical" evidence="10">
    <location>
        <begin position="396"/>
        <end position="419"/>
    </location>
</feature>
<keyword evidence="8 10" id="KW-0472">Membrane</keyword>
<evidence type="ECO:0000313" key="13">
    <source>
        <dbReference type="EMBL" id="CAK8990779.1"/>
    </source>
</evidence>
<dbReference type="Gene3D" id="3.40.50.300">
    <property type="entry name" value="P-loop containing nucleotide triphosphate hydrolases"/>
    <property type="match status" value="2"/>
</dbReference>
<dbReference type="Proteomes" id="UP001642464">
    <property type="component" value="Unassembled WGS sequence"/>
</dbReference>
<dbReference type="Pfam" id="PF00005">
    <property type="entry name" value="ABC_tran"/>
    <property type="match status" value="2"/>
</dbReference>
<dbReference type="PANTHER" id="PTHR24223">
    <property type="entry name" value="ATP-BINDING CASSETTE SUB-FAMILY C"/>
    <property type="match status" value="1"/>
</dbReference>
<dbReference type="InterPro" id="IPR003439">
    <property type="entry name" value="ABC_transporter-like_ATP-bd"/>
</dbReference>
<dbReference type="PROSITE" id="PS50929">
    <property type="entry name" value="ABC_TM1F"/>
    <property type="match status" value="2"/>
</dbReference>
<comment type="caution">
    <text evidence="13">The sequence shown here is derived from an EMBL/GenBank/DDBJ whole genome shotgun (WGS) entry which is preliminary data.</text>
</comment>
<dbReference type="SUPFAM" id="SSF90123">
    <property type="entry name" value="ABC transporter transmembrane region"/>
    <property type="match status" value="2"/>
</dbReference>
<dbReference type="InterPro" id="IPR011527">
    <property type="entry name" value="ABC1_TM_dom"/>
</dbReference>
<dbReference type="PANTHER" id="PTHR24223:SF456">
    <property type="entry name" value="MULTIDRUG RESISTANCE-ASSOCIATED PROTEIN LETHAL(2)03659"/>
    <property type="match status" value="1"/>
</dbReference>
<protein>
    <submittedName>
        <fullName evidence="13">Multidrug resistance-associated protein 5 (ATP-binding cassette sub-family C member 5) (Multi-specific organic anion transporter C) (MOAT-C) (SMRP) (PABC11)</fullName>
    </submittedName>
</protein>
<reference evidence="13 14" key="1">
    <citation type="submission" date="2024-02" db="EMBL/GenBank/DDBJ databases">
        <authorList>
            <person name="Chen Y."/>
            <person name="Shah S."/>
            <person name="Dougan E. K."/>
            <person name="Thang M."/>
            <person name="Chan C."/>
        </authorList>
    </citation>
    <scope>NUCLEOTIDE SEQUENCE [LARGE SCALE GENOMIC DNA]</scope>
</reference>
<evidence type="ECO:0000256" key="3">
    <source>
        <dbReference type="ARBA" id="ARBA00022448"/>
    </source>
</evidence>
<dbReference type="InterPro" id="IPR017871">
    <property type="entry name" value="ABC_transporter-like_CS"/>
</dbReference>
<dbReference type="CDD" id="cd03244">
    <property type="entry name" value="ABCC_MRP_domain2"/>
    <property type="match status" value="1"/>
</dbReference>
<dbReference type="CDD" id="cd03250">
    <property type="entry name" value="ABCC_MRP_domain1"/>
    <property type="match status" value="1"/>
</dbReference>
<feature type="region of interest" description="Disordered" evidence="9">
    <location>
        <begin position="13"/>
        <end position="34"/>
    </location>
</feature>
<feature type="transmembrane region" description="Helical" evidence="10">
    <location>
        <begin position="935"/>
        <end position="968"/>
    </location>
</feature>
<name>A0ABP0HKM9_9DINO</name>
<feature type="transmembrane region" description="Helical" evidence="10">
    <location>
        <begin position="359"/>
        <end position="384"/>
    </location>
</feature>
<dbReference type="SMART" id="SM00382">
    <property type="entry name" value="AAA"/>
    <property type="match status" value="2"/>
</dbReference>
<feature type="domain" description="ABC transmembrane type-1" evidence="12">
    <location>
        <begin position="837"/>
        <end position="1096"/>
    </location>
</feature>
<evidence type="ECO:0000256" key="2">
    <source>
        <dbReference type="ARBA" id="ARBA00009726"/>
    </source>
</evidence>
<dbReference type="SUPFAM" id="SSF52540">
    <property type="entry name" value="P-loop containing nucleoside triphosphate hydrolases"/>
    <property type="match status" value="2"/>
</dbReference>
<evidence type="ECO:0000256" key="7">
    <source>
        <dbReference type="ARBA" id="ARBA00022989"/>
    </source>
</evidence>
<feature type="compositionally biased region" description="Acidic residues" evidence="9">
    <location>
        <begin position="23"/>
        <end position="32"/>
    </location>
</feature>
<keyword evidence="3" id="KW-0813">Transport</keyword>
<dbReference type="InterPro" id="IPR044746">
    <property type="entry name" value="ABCC_6TM_D1"/>
</dbReference>
<feature type="transmembrane region" description="Helical" evidence="10">
    <location>
        <begin position="858"/>
        <end position="886"/>
    </location>
</feature>
<proteinExistence type="inferred from homology"/>
<dbReference type="InterPro" id="IPR044726">
    <property type="entry name" value="ABCC_6TM_D2"/>
</dbReference>
<keyword evidence="6" id="KW-0067">ATP-binding</keyword>
<evidence type="ECO:0000256" key="9">
    <source>
        <dbReference type="SAM" id="MobiDB-lite"/>
    </source>
</evidence>
<dbReference type="EMBL" id="CAXAMM010001150">
    <property type="protein sequence ID" value="CAK8990779.1"/>
    <property type="molecule type" value="Genomic_DNA"/>
</dbReference>
<dbReference type="CDD" id="cd18580">
    <property type="entry name" value="ABC_6TM_ABCC_D2"/>
    <property type="match status" value="1"/>
</dbReference>